<keyword evidence="1" id="KW-0812">Transmembrane</keyword>
<feature type="domain" description="G" evidence="2">
    <location>
        <begin position="320"/>
        <end position="426"/>
    </location>
</feature>
<protein>
    <submittedName>
        <fullName evidence="3">GTP-binding protein HSR1-related protein</fullName>
    </submittedName>
</protein>
<dbReference type="EMBL" id="CP003947">
    <property type="protein sequence ID" value="AFZ53956.1"/>
    <property type="molecule type" value="Genomic_DNA"/>
</dbReference>
<keyword evidence="1" id="KW-1133">Transmembrane helix</keyword>
<dbReference type="PANTHER" id="PTHR42714">
    <property type="entry name" value="TRNA MODIFICATION GTPASE GTPBP3"/>
    <property type="match status" value="1"/>
</dbReference>
<dbReference type="PRINTS" id="PR00326">
    <property type="entry name" value="GTP1OBG"/>
</dbReference>
<dbReference type="Gene3D" id="3.40.50.300">
    <property type="entry name" value="P-loop containing nucleotide triphosphate hydrolases"/>
    <property type="match status" value="2"/>
</dbReference>
<dbReference type="PANTHER" id="PTHR42714:SF6">
    <property type="entry name" value="TRANSLATION INITIATION FACTOR IF-2"/>
    <property type="match status" value="1"/>
</dbReference>
<keyword evidence="4" id="KW-1185">Reference proteome</keyword>
<feature type="transmembrane region" description="Helical" evidence="1">
    <location>
        <begin position="699"/>
        <end position="720"/>
    </location>
</feature>
<dbReference type="HOGENOM" id="CLU_345718_0_0_3"/>
<feature type="domain" description="G" evidence="2">
    <location>
        <begin position="15"/>
        <end position="126"/>
    </location>
</feature>
<proteinExistence type="predicted"/>
<dbReference type="Proteomes" id="UP000010480">
    <property type="component" value="Chromosome"/>
</dbReference>
<feature type="transmembrane region" description="Helical" evidence="1">
    <location>
        <begin position="675"/>
        <end position="693"/>
    </location>
</feature>
<dbReference type="OrthoDB" id="434560at2"/>
<keyword evidence="1" id="KW-0472">Membrane</keyword>
<sequence>MLNMLNNIDLSQSFNIAIMGRANTGKSSLMNALLQLSRRQALQVSKVGIQTHLTKDFVIQKFFNDDVYLIDTPPIHDEYFENHKIINIINDIDLVILVIDGYPVYGHKYIFQKLSIYKSNVFVVLNGMDKWDNCFSDWINYTVSQWANYLNVDQIYLTCTRGYNPTENSPQIDIRGVDLLRQDINNFINAKNREKQTNILEQLAIKVKTNNNNKEILISKSIKKEGKPSDFELALESCQEIAIKSYNINLKYSQELANILASFKNNINKKNYSNSNHKHREIKKLFNYITQLIDNILTQDLQQLNESLAIKKTHLQDYSIALFGRTRAGKSTIREALTNGDGSTIGKGGQRTTRDVQEYRWNHLRLIDTPGIDAYEGEEDTEKANKSINEADMVLFLTSDDSVQPSEFEQMGRLSHIEKPFIVLLNVKGKLENETQIKRFLAKPEKTFDEERLSGHHNHIKTYVKQHLTIEEVTIIDIHARAGFLSNQSEYQEYKTELWQLSKLDKVYSIIAEDVYKNGNERRASTFFEGTKVLINDIRKQLDFIEKNIADKINFFQSKEQEIKRIFFQQINDSKRDVDNEIKQLFRRFKQEILVFIDDSLGNQNAEKILKKIEKEFSAKLNKSIKILFEKYGKELKAKFIEFEREYKYDTEHIEFYYQFENFYKAGFGDFVKNLGLLFSGIGAVAFVAANWWNPAGWVVVAGWVTTGVSIVAGLFSGGLKHQDKKEFQQKKDKLKNDLIQDIDRQQINLIGDIHKKIETQFKDIEQDILSSFSLSRQELYSINNELLTIKVRIKDIFNRLETDKYLILQQSAKKNI</sequence>
<dbReference type="GO" id="GO:0005737">
    <property type="term" value="C:cytoplasm"/>
    <property type="evidence" value="ECO:0007669"/>
    <property type="project" value="TreeGrafter"/>
</dbReference>
<reference evidence="4" key="1">
    <citation type="journal article" date="2013" name="Proc. Natl. Acad. Sci. U.S.A.">
        <title>Improving the coverage of the cyanobacterial phylum using diversity-driven genome sequencing.</title>
        <authorList>
            <person name="Shih P.M."/>
            <person name="Wu D."/>
            <person name="Latifi A."/>
            <person name="Axen S.D."/>
            <person name="Fewer D.P."/>
            <person name="Talla E."/>
            <person name="Calteau A."/>
            <person name="Cai F."/>
            <person name="Tandeau de Marsac N."/>
            <person name="Rippka R."/>
            <person name="Herdman M."/>
            <person name="Sivonen K."/>
            <person name="Coursin T."/>
            <person name="Laurent T."/>
            <person name="Goodwin L."/>
            <person name="Nolan M."/>
            <person name="Davenport K.W."/>
            <person name="Han C.S."/>
            <person name="Rubin E.M."/>
            <person name="Eisen J.A."/>
            <person name="Woyke T."/>
            <person name="Gugger M."/>
            <person name="Kerfeld C.A."/>
        </authorList>
    </citation>
    <scope>NUCLEOTIDE SEQUENCE [LARGE SCALE GENOMIC DNA]</scope>
    <source>
        <strain evidence="4">PCC 10605</strain>
    </source>
</reference>
<accession>K9Z435</accession>
<dbReference type="Pfam" id="PF01926">
    <property type="entry name" value="MMR_HSR1"/>
    <property type="match status" value="2"/>
</dbReference>
<evidence type="ECO:0000313" key="4">
    <source>
        <dbReference type="Proteomes" id="UP000010480"/>
    </source>
</evidence>
<dbReference type="GO" id="GO:0002098">
    <property type="term" value="P:tRNA wobble uridine modification"/>
    <property type="evidence" value="ECO:0007669"/>
    <property type="project" value="TreeGrafter"/>
</dbReference>
<evidence type="ECO:0000313" key="3">
    <source>
        <dbReference type="EMBL" id="AFZ53956.1"/>
    </source>
</evidence>
<dbReference type="KEGG" id="can:Cyan10605_1855"/>
<dbReference type="STRING" id="755178.Cyan10605_1855"/>
<gene>
    <name evidence="3" type="ordered locus">Cyan10605_1855</name>
</gene>
<dbReference type="eggNOG" id="COG1161">
    <property type="taxonomic scope" value="Bacteria"/>
</dbReference>
<dbReference type="GO" id="GO:0030488">
    <property type="term" value="P:tRNA methylation"/>
    <property type="evidence" value="ECO:0007669"/>
    <property type="project" value="TreeGrafter"/>
</dbReference>
<dbReference type="AlphaFoldDB" id="K9Z435"/>
<evidence type="ECO:0000259" key="2">
    <source>
        <dbReference type="Pfam" id="PF01926"/>
    </source>
</evidence>
<organism evidence="3 4">
    <name type="scientific">Cyanobacterium aponinum (strain PCC 10605)</name>
    <dbReference type="NCBI Taxonomy" id="755178"/>
    <lineage>
        <taxon>Bacteria</taxon>
        <taxon>Bacillati</taxon>
        <taxon>Cyanobacteriota</taxon>
        <taxon>Cyanophyceae</taxon>
        <taxon>Oscillatoriophycideae</taxon>
        <taxon>Chroococcales</taxon>
        <taxon>Geminocystaceae</taxon>
        <taxon>Cyanobacterium</taxon>
    </lineage>
</organism>
<dbReference type="GO" id="GO:0005525">
    <property type="term" value="F:GTP binding"/>
    <property type="evidence" value="ECO:0007669"/>
    <property type="project" value="InterPro"/>
</dbReference>
<dbReference type="SUPFAM" id="SSF52540">
    <property type="entry name" value="P-loop containing nucleoside triphosphate hydrolases"/>
    <property type="match status" value="2"/>
</dbReference>
<dbReference type="InterPro" id="IPR006073">
    <property type="entry name" value="GTP-bd"/>
</dbReference>
<dbReference type="InterPro" id="IPR027417">
    <property type="entry name" value="P-loop_NTPase"/>
</dbReference>
<dbReference type="eggNOG" id="COG0486">
    <property type="taxonomic scope" value="Bacteria"/>
</dbReference>
<name>K9Z435_CYAAP</name>
<evidence type="ECO:0000256" key="1">
    <source>
        <dbReference type="SAM" id="Phobius"/>
    </source>
</evidence>